<dbReference type="Pfam" id="PF00566">
    <property type="entry name" value="RabGAP-TBC"/>
    <property type="match status" value="1"/>
</dbReference>
<dbReference type="RefSeq" id="XP_004181794.1">
    <property type="nucleotide sequence ID" value="XM_004181746.1"/>
</dbReference>
<dbReference type="InterPro" id="IPR000195">
    <property type="entry name" value="Rab-GAP-TBC_dom"/>
</dbReference>
<organism evidence="3 4">
    <name type="scientific">Henningerozyma blattae (strain ATCC 34711 / CBS 6284 / DSM 70876 / NBRC 10599 / NRRL Y-10934 / UCD 77-7)</name>
    <name type="common">Yeast</name>
    <name type="synonym">Tetrapisispora blattae</name>
    <dbReference type="NCBI Taxonomy" id="1071380"/>
    <lineage>
        <taxon>Eukaryota</taxon>
        <taxon>Fungi</taxon>
        <taxon>Dikarya</taxon>
        <taxon>Ascomycota</taxon>
        <taxon>Saccharomycotina</taxon>
        <taxon>Saccharomycetes</taxon>
        <taxon>Saccharomycetales</taxon>
        <taxon>Saccharomycetaceae</taxon>
        <taxon>Henningerozyma</taxon>
    </lineage>
</organism>
<dbReference type="PANTHER" id="PTHR20913:SF7">
    <property type="entry name" value="RE60063P"/>
    <property type="match status" value="1"/>
</dbReference>
<sequence>MPAKEDDNKWSSHYNLLKGILNKNESIYSFFNDDEKLTLRENVIAHALTKDNRNILREIGQSEGGFESLKLRKDCWYELLLNQLDLARNFSNQNFENAKPHPDENQVHLDVLRSFGFVEDHKQKEKLRSLLEKIIVNILRKYPTLRYYQGYHDIVAVFIIVFMVHPYQKSVCEADEEYDIELTRQVSEKFKYSTHRSGISIASSVIDPITNETMLFRSVEIFTLIYLRDFMMDSLTFPILQTKIIPAIVKRYDKQLYMTLKLDKMQPFFAIPSLLTLFSHQFKPTELSNGFIYQVFDLIISSQSMFISIIMYMHLILMSKDSLLQEYALNAGNFENDIDLLHGVMQQQMIKNITNEKFWSIVLIRTQSSIKKPLKLKNARKMVDEYSVLRTTASGSNHRYNIKYVQNVLAKEIKASKKLDSYSKHKTKGCLKSPLLNIAWQSYSKNNILFKVSILIIAVSFIYKTQDLTQIGDSLSLQHNFHSISKEFSSLMTNNINYSLLKKVYNFFTFSSIDFAPELTDVTLDLK</sequence>
<dbReference type="SUPFAM" id="SSF47923">
    <property type="entry name" value="Ypt/Rab-GAP domain of gyp1p"/>
    <property type="match status" value="1"/>
</dbReference>
<dbReference type="PROSITE" id="PS50086">
    <property type="entry name" value="TBC_RABGAP"/>
    <property type="match status" value="1"/>
</dbReference>
<dbReference type="GO" id="GO:0005789">
    <property type="term" value="C:endoplasmic reticulum membrane"/>
    <property type="evidence" value="ECO:0007669"/>
    <property type="project" value="TreeGrafter"/>
</dbReference>
<dbReference type="HOGENOM" id="CLU_039465_3_0_1"/>
<dbReference type="GO" id="GO:0005096">
    <property type="term" value="F:GTPase activator activity"/>
    <property type="evidence" value="ECO:0007669"/>
    <property type="project" value="UniProtKB-KW"/>
</dbReference>
<dbReference type="AlphaFoldDB" id="I2H7C3"/>
<dbReference type="eggNOG" id="KOG2595">
    <property type="taxonomic scope" value="Eukaryota"/>
</dbReference>
<dbReference type="InterPro" id="IPR035969">
    <property type="entry name" value="Rab-GAP_TBC_sf"/>
</dbReference>
<keyword evidence="4" id="KW-1185">Reference proteome</keyword>
<dbReference type="STRING" id="1071380.I2H7C3"/>
<dbReference type="PANTHER" id="PTHR20913">
    <property type="entry name" value="TBC1 DOMAIN FAMILY MEMBER 20/GTPASE"/>
    <property type="match status" value="1"/>
</dbReference>
<dbReference type="Gene3D" id="1.10.8.1310">
    <property type="match status" value="1"/>
</dbReference>
<reference evidence="3 4" key="1">
    <citation type="journal article" date="2011" name="Proc. Natl. Acad. Sci. U.S.A.">
        <title>Evolutionary erosion of yeast sex chromosomes by mating-type switching accidents.</title>
        <authorList>
            <person name="Gordon J.L."/>
            <person name="Armisen D."/>
            <person name="Proux-Wera E."/>
            <person name="Oheigeartaigh S.S."/>
            <person name="Byrne K.P."/>
            <person name="Wolfe K.H."/>
        </authorList>
    </citation>
    <scope>NUCLEOTIDE SEQUENCE [LARGE SCALE GENOMIC DNA]</scope>
    <source>
        <strain evidence="4">ATCC 34711 / CBS 6284 / DSM 70876 / NBRC 10599 / NRRL Y-10934 / UCD 77-7</strain>
    </source>
</reference>
<evidence type="ECO:0000313" key="4">
    <source>
        <dbReference type="Proteomes" id="UP000002866"/>
    </source>
</evidence>
<dbReference type="InterPro" id="IPR045913">
    <property type="entry name" value="TBC20/Gyp8-like"/>
</dbReference>
<dbReference type="InParanoid" id="I2H7C3"/>
<keyword evidence="1" id="KW-0343">GTPase activation</keyword>
<evidence type="ECO:0000259" key="2">
    <source>
        <dbReference type="PROSITE" id="PS50086"/>
    </source>
</evidence>
<evidence type="ECO:0000256" key="1">
    <source>
        <dbReference type="ARBA" id="ARBA00022468"/>
    </source>
</evidence>
<proteinExistence type="predicted"/>
<evidence type="ECO:0000313" key="3">
    <source>
        <dbReference type="EMBL" id="CCH62275.1"/>
    </source>
</evidence>
<dbReference type="Gene3D" id="1.10.472.80">
    <property type="entry name" value="Ypt/Rab-GAP domain of gyp1p, domain 3"/>
    <property type="match status" value="1"/>
</dbReference>
<dbReference type="Proteomes" id="UP000002866">
    <property type="component" value="Chromosome 7"/>
</dbReference>
<dbReference type="EMBL" id="HE806322">
    <property type="protein sequence ID" value="CCH62275.1"/>
    <property type="molecule type" value="Genomic_DNA"/>
</dbReference>
<dbReference type="KEGG" id="tbl:TBLA_0G03380"/>
<dbReference type="GeneID" id="14497407"/>
<name>I2H7C3_HENB6</name>
<dbReference type="OrthoDB" id="206700at2759"/>
<protein>
    <recommendedName>
        <fullName evidence="2">Rab-GAP TBC domain-containing protein</fullName>
    </recommendedName>
</protein>
<gene>
    <name evidence="3" type="primary">TBLA0G03380</name>
    <name evidence="3" type="ORF">TBLA_0G03380</name>
</gene>
<dbReference type="GO" id="GO:0006888">
    <property type="term" value="P:endoplasmic reticulum to Golgi vesicle-mediated transport"/>
    <property type="evidence" value="ECO:0007669"/>
    <property type="project" value="TreeGrafter"/>
</dbReference>
<feature type="domain" description="Rab-GAP TBC" evidence="2">
    <location>
        <begin position="66"/>
        <end position="303"/>
    </location>
</feature>
<dbReference type="OMA" id="YLRDFMM"/>
<dbReference type="FunCoup" id="I2H7C3">
    <property type="interactions" value="82"/>
</dbReference>
<dbReference type="SMART" id="SM00164">
    <property type="entry name" value="TBC"/>
    <property type="match status" value="1"/>
</dbReference>
<accession>I2H7C3</accession>